<dbReference type="Proteomes" id="UP000838686">
    <property type="component" value="Unassembled WGS sequence"/>
</dbReference>
<comment type="caution">
    <text evidence="2">The sequence shown here is derived from an EMBL/GenBank/DDBJ whole genome shotgun (WGS) entry which is preliminary data.</text>
</comment>
<dbReference type="RefSeq" id="WP_236343068.1">
    <property type="nucleotide sequence ID" value="NZ_CAKMMF010000014.1"/>
</dbReference>
<dbReference type="Pfam" id="PF18964">
    <property type="entry name" value="DUF5704"/>
    <property type="match status" value="1"/>
</dbReference>
<gene>
    <name evidence="2" type="ORF">PAECIP111893_02759</name>
</gene>
<accession>A0ABM9CB78</accession>
<feature type="domain" description="DUF5704" evidence="1">
    <location>
        <begin position="510"/>
        <end position="708"/>
    </location>
</feature>
<dbReference type="InterPro" id="IPR043759">
    <property type="entry name" value="DUF5704"/>
</dbReference>
<evidence type="ECO:0000313" key="2">
    <source>
        <dbReference type="EMBL" id="CAH1207700.1"/>
    </source>
</evidence>
<sequence length="1284" mass="142941">MRRLQKFVVVWVVIAFILAILPSQAEARVSISFRPSGDLEFSIAETARTTNALYKVAGWVVRKERHCGDSRLEIWDQQCNPVSGEGPKAVFRTFQTGDPVTLRGRTYTTYSVAKAEVEKLLMKQGFTNVKEGEELYFSAIFKLYQKDASGKLIPMSGEYLTLKDVMGAQEWQVKSGFRQYYDIPVKFTSKNQLYIAYKDKKGQQLAPPKLLGEYPAGAYPGPIVLDRVLNHNGAALELSNSWIEHNAQPEPRKRWYEVDDSITKRNITVSYGGTTVVAIYDAEGARVDAKFVDDSGKLLKSDLYIGNYRSGQTAAYTYPLQIASGGHLYELAGSYHTSRADTSRLYFEQSTGEAMSKRQLEVERGGHYFWGVYKKSAEPAITVDLSLHIPHHVDSNKTNVTGTLEALINTNTELDRYELIGLNNISLINPSQKNGSLNGKSRSLSLAVNIPINSSSNSVTASIRVYNKEGKQAEDSIGETILKHASGGSSSMDTSHRTVLAASDRGREKFNVAKGIPGTENLYANVTEAKKYLSEFGFTGVTGMKIYNITVKKSYTKYWEETDNVWGTCELKDSKGKKYTEPCITGTTTRTVYDTPSVVSKTYAIKRPFTYYVADKFALYGIDHAKVNNGSIYGGGVRIDPTGYTPPTADVWHGSSEAEHLQEARIISKSVDLGSTSVHRSSWSGTDFHSGFETTAEQQVGKVLVRNDRIIVNGTTVMSDAWIEEKTAVPGAIPEPGIIGNDVLHRQSIQIPASTKNDVYGSSGYLNYSLVEGLFSPAAQVKFPLGPNPVTVHTPVVNDSAIPDTNRPFDQRMGSFRDMSKPVLVLDRPFTLEFDETALHLPILGYGNRDYKAYTSQKRVQFPFGVYDERGTSFYPAKEWIEIPVGVLKATFKLPTWVNEGDYEVRTQAWAINGLPSDAAAVCQAELNGNRSLYCAERIIDIGVTGRIHSFQITDIGDFRYENVFRTTPGSLVHSGAAYVSGKKDPDGNPIAGREHKWVLPVRKGSHPTQTDTVPHNGYPILFNFKSIGNYWDKGDGVRIEPTFYFVSKDGTKREQVDLFYDAAGEKDKMIRVGSSEDQKLYTRSYVLPAPERNLDEAVLKTAAQYEYYWIMKPAERTQTPWSSFYKEFNIRKTPIGKGYGIEILSYKARTLEGATTNLPIGIDATTARRSVQKWHGEYNIPIAPYILPKGTDMKTLLTKYKGVLTGRESEFLNGGYIMVNFDINMVRNNDENTRVLGYQTPFTNMWAIEGLATSSGPFTFKSGDIILFESDYSARNDYDGAGG</sequence>
<dbReference type="EMBL" id="CAKMMF010000014">
    <property type="protein sequence ID" value="CAH1207700.1"/>
    <property type="molecule type" value="Genomic_DNA"/>
</dbReference>
<reference evidence="2" key="1">
    <citation type="submission" date="2022-01" db="EMBL/GenBank/DDBJ databases">
        <authorList>
            <person name="Criscuolo A."/>
        </authorList>
    </citation>
    <scope>NUCLEOTIDE SEQUENCE</scope>
    <source>
        <strain evidence="2">CIP111893</strain>
    </source>
</reference>
<keyword evidence="3" id="KW-1185">Reference proteome</keyword>
<organism evidence="2 3">
    <name type="scientific">Paenibacillus plantiphilus</name>
    <dbReference type="NCBI Taxonomy" id="2905650"/>
    <lineage>
        <taxon>Bacteria</taxon>
        <taxon>Bacillati</taxon>
        <taxon>Bacillota</taxon>
        <taxon>Bacilli</taxon>
        <taxon>Bacillales</taxon>
        <taxon>Paenibacillaceae</taxon>
        <taxon>Paenibacillus</taxon>
    </lineage>
</organism>
<evidence type="ECO:0000259" key="1">
    <source>
        <dbReference type="Pfam" id="PF18964"/>
    </source>
</evidence>
<name>A0ABM9CB78_9BACL</name>
<evidence type="ECO:0000313" key="3">
    <source>
        <dbReference type="Proteomes" id="UP000838686"/>
    </source>
</evidence>
<proteinExistence type="predicted"/>
<protein>
    <recommendedName>
        <fullName evidence="1">DUF5704 domain-containing protein</fullName>
    </recommendedName>
</protein>